<dbReference type="PANTHER" id="PTHR12277">
    <property type="entry name" value="ALPHA/BETA HYDROLASE DOMAIN-CONTAINING PROTEIN"/>
    <property type="match status" value="1"/>
</dbReference>
<evidence type="ECO:0000313" key="3">
    <source>
        <dbReference type="EMBL" id="KAA8495665.1"/>
    </source>
</evidence>
<dbReference type="EMBL" id="VRMN01000003">
    <property type="protein sequence ID" value="KAA8495665.1"/>
    <property type="molecule type" value="Genomic_DNA"/>
</dbReference>
<accession>A0A5J4YWW1</accession>
<proteinExistence type="predicted"/>
<keyword evidence="4" id="KW-1185">Reference proteome</keyword>
<sequence length="411" mass="44849">MGGAVSSIVFQPPKPAGYRMNAESGTLEWKEPLRFYESKKLHGLRVELLPLQHAAGFSASATDELSPGNKEFCVAAVHLKHPRSQCTIIYSHGTSEDLAVASQFAADFCNEFEADVVAYDYLGYGLSSGSPDEKGVYASIMTVYMHLVDKLQINPEKILLLGRSLGSGPSTYLASQKPAMGLVLLCPLSSVTRVIKPSLTVTPSFDMFANIDRIGKVACPILIIHGMCDDVIPWQCADTLYDASLSHFPPRSSDLMLVKNADHNNLLEIERDAILKRINTFILCCIDQCAVERSRSVASNRLSRKNTTVRTKSARAATKGFVFKHDFEEPSGERHERSTDSSSGRAEAGEDSAVRALQMALASSNVDSTCASQGSSSAGLSRVESHFDSWDDLLQSDDSRSLSQLMDRKIV</sequence>
<evidence type="ECO:0000256" key="1">
    <source>
        <dbReference type="SAM" id="MobiDB-lite"/>
    </source>
</evidence>
<feature type="domain" description="AB hydrolase-1" evidence="2">
    <location>
        <begin position="107"/>
        <end position="190"/>
    </location>
</feature>
<name>A0A5J4YWW1_PORPP</name>
<feature type="compositionally biased region" description="Basic and acidic residues" evidence="1">
    <location>
        <begin position="327"/>
        <end position="339"/>
    </location>
</feature>
<dbReference type="InterPro" id="IPR029058">
    <property type="entry name" value="AB_hydrolase_fold"/>
</dbReference>
<evidence type="ECO:0000313" key="4">
    <source>
        <dbReference type="Proteomes" id="UP000324585"/>
    </source>
</evidence>
<organism evidence="3 4">
    <name type="scientific">Porphyridium purpureum</name>
    <name type="common">Red alga</name>
    <name type="synonym">Porphyridium cruentum</name>
    <dbReference type="NCBI Taxonomy" id="35688"/>
    <lineage>
        <taxon>Eukaryota</taxon>
        <taxon>Rhodophyta</taxon>
        <taxon>Bangiophyceae</taxon>
        <taxon>Porphyridiales</taxon>
        <taxon>Porphyridiaceae</taxon>
        <taxon>Porphyridium</taxon>
    </lineage>
</organism>
<comment type="caution">
    <text evidence="3">The sequence shown here is derived from an EMBL/GenBank/DDBJ whole genome shotgun (WGS) entry which is preliminary data.</text>
</comment>
<feature type="region of interest" description="Disordered" evidence="1">
    <location>
        <begin position="327"/>
        <end position="350"/>
    </location>
</feature>
<dbReference type="Gene3D" id="3.40.50.1820">
    <property type="entry name" value="alpha/beta hydrolase"/>
    <property type="match status" value="1"/>
</dbReference>
<dbReference type="OrthoDB" id="446723at2759"/>
<dbReference type="Pfam" id="PF00561">
    <property type="entry name" value="Abhydrolase_1"/>
    <property type="match status" value="1"/>
</dbReference>
<evidence type="ECO:0000259" key="2">
    <source>
        <dbReference type="Pfam" id="PF00561"/>
    </source>
</evidence>
<dbReference type="PANTHER" id="PTHR12277:SF81">
    <property type="entry name" value="PROTEIN ABHD13"/>
    <property type="match status" value="1"/>
</dbReference>
<reference evidence="4" key="1">
    <citation type="journal article" date="2019" name="Nat. Commun.">
        <title>Expansion of phycobilisome linker gene families in mesophilic red algae.</title>
        <authorList>
            <person name="Lee J."/>
            <person name="Kim D."/>
            <person name="Bhattacharya D."/>
            <person name="Yoon H.S."/>
        </authorList>
    </citation>
    <scope>NUCLEOTIDE SEQUENCE [LARGE SCALE GENOMIC DNA]</scope>
    <source>
        <strain evidence="4">CCMP 1328</strain>
    </source>
</reference>
<gene>
    <name evidence="3" type="ORF">FVE85_1820</name>
</gene>
<dbReference type="InterPro" id="IPR000073">
    <property type="entry name" value="AB_hydrolase_1"/>
</dbReference>
<protein>
    <submittedName>
        <fullName evidence="3">Protein ABHD17C</fullName>
    </submittedName>
</protein>
<dbReference type="Proteomes" id="UP000324585">
    <property type="component" value="Unassembled WGS sequence"/>
</dbReference>
<dbReference type="AlphaFoldDB" id="A0A5J4YWW1"/>
<dbReference type="OMA" id="PIASIYN"/>
<dbReference type="SUPFAM" id="SSF53474">
    <property type="entry name" value="alpha/beta-Hydrolases"/>
    <property type="match status" value="1"/>
</dbReference>